<evidence type="ECO:0000259" key="2">
    <source>
        <dbReference type="PROSITE" id="PS50110"/>
    </source>
</evidence>
<comment type="caution">
    <text evidence="3">The sequence shown here is derived from an EMBL/GenBank/DDBJ whole genome shotgun (WGS) entry which is preliminary data.</text>
</comment>
<feature type="modified residue" description="4-aspartylphosphate" evidence="1">
    <location>
        <position position="113"/>
    </location>
</feature>
<protein>
    <recommendedName>
        <fullName evidence="2">Response regulatory domain-containing protein</fullName>
    </recommendedName>
</protein>
<evidence type="ECO:0000256" key="1">
    <source>
        <dbReference type="PROSITE-ProRule" id="PRU00169"/>
    </source>
</evidence>
<name>A0ABQ4S017_9HYPH</name>
<dbReference type="SMART" id="SM00448">
    <property type="entry name" value="REC"/>
    <property type="match status" value="1"/>
</dbReference>
<dbReference type="EMBL" id="BPQP01000061">
    <property type="protein sequence ID" value="GJD96441.1"/>
    <property type="molecule type" value="Genomic_DNA"/>
</dbReference>
<evidence type="ECO:0000313" key="4">
    <source>
        <dbReference type="Proteomes" id="UP001055125"/>
    </source>
</evidence>
<dbReference type="CDD" id="cd00156">
    <property type="entry name" value="REC"/>
    <property type="match status" value="1"/>
</dbReference>
<reference evidence="3" key="1">
    <citation type="journal article" date="2021" name="Front. Microbiol.">
        <title>Comprehensive Comparative Genomics and Phenotyping of Methylobacterium Species.</title>
        <authorList>
            <person name="Alessa O."/>
            <person name="Ogura Y."/>
            <person name="Fujitani Y."/>
            <person name="Takami H."/>
            <person name="Hayashi T."/>
            <person name="Sahin N."/>
            <person name="Tani A."/>
        </authorList>
    </citation>
    <scope>NUCLEOTIDE SEQUENCE</scope>
    <source>
        <strain evidence="3">DSM 19015</strain>
    </source>
</reference>
<gene>
    <name evidence="3" type="ORF">OCOJLMKI_3662</name>
</gene>
<evidence type="ECO:0000313" key="3">
    <source>
        <dbReference type="EMBL" id="GJD96441.1"/>
    </source>
</evidence>
<dbReference type="RefSeq" id="WP_238245546.1">
    <property type="nucleotide sequence ID" value="NZ_BPQP01000061.1"/>
</dbReference>
<dbReference type="PROSITE" id="PS50110">
    <property type="entry name" value="RESPONSE_REGULATORY"/>
    <property type="match status" value="1"/>
</dbReference>
<dbReference type="InterPro" id="IPR011006">
    <property type="entry name" value="CheY-like_superfamily"/>
</dbReference>
<keyword evidence="4" id="KW-1185">Reference proteome</keyword>
<accession>A0ABQ4S017</accession>
<organism evidence="3 4">
    <name type="scientific">Methylobacterium iners</name>
    <dbReference type="NCBI Taxonomy" id="418707"/>
    <lineage>
        <taxon>Bacteria</taxon>
        <taxon>Pseudomonadati</taxon>
        <taxon>Pseudomonadota</taxon>
        <taxon>Alphaproteobacteria</taxon>
        <taxon>Hyphomicrobiales</taxon>
        <taxon>Methylobacteriaceae</taxon>
        <taxon>Methylobacterium</taxon>
    </lineage>
</organism>
<dbReference type="Gene3D" id="3.40.50.2300">
    <property type="match status" value="1"/>
</dbReference>
<dbReference type="InterPro" id="IPR001789">
    <property type="entry name" value="Sig_transdc_resp-reg_receiver"/>
</dbReference>
<dbReference type="Pfam" id="PF00072">
    <property type="entry name" value="Response_reg"/>
    <property type="match status" value="1"/>
</dbReference>
<sequence length="184" mass="19386">MRRGAQTADDSLAPELSLGQIGQALASFYDDLIAEGVPEHLAALVRQVKQSEDATPRKSGKLALVVEDEAATRAVAEALLEETDLSPIGCDSAEAALEVLRERGGDVALVFADIRLAGEMDGLQLAKAVALLWPQARLVVTSGHRPVRPDALPAQAVFIPKPWRPLDVLTEAALAAGEGQPVSP</sequence>
<dbReference type="Proteomes" id="UP001055125">
    <property type="component" value="Unassembled WGS sequence"/>
</dbReference>
<dbReference type="SUPFAM" id="SSF52172">
    <property type="entry name" value="CheY-like"/>
    <property type="match status" value="1"/>
</dbReference>
<reference evidence="3" key="2">
    <citation type="submission" date="2021-08" db="EMBL/GenBank/DDBJ databases">
        <authorList>
            <person name="Tani A."/>
            <person name="Ola A."/>
            <person name="Ogura Y."/>
            <person name="Katsura K."/>
            <person name="Hayashi T."/>
        </authorList>
    </citation>
    <scope>NUCLEOTIDE SEQUENCE</scope>
    <source>
        <strain evidence="3">DSM 19015</strain>
    </source>
</reference>
<keyword evidence="1" id="KW-0597">Phosphoprotein</keyword>
<feature type="domain" description="Response regulatory" evidence="2">
    <location>
        <begin position="62"/>
        <end position="176"/>
    </location>
</feature>
<proteinExistence type="predicted"/>